<dbReference type="SUPFAM" id="SSF46785">
    <property type="entry name" value="Winged helix' DNA-binding domain"/>
    <property type="match status" value="1"/>
</dbReference>
<dbReference type="PANTHER" id="PTHR30126">
    <property type="entry name" value="HTH-TYPE TRANSCRIPTIONAL REGULATOR"/>
    <property type="match status" value="1"/>
</dbReference>
<keyword evidence="7" id="KW-1185">Reference proteome</keyword>
<protein>
    <submittedName>
        <fullName evidence="6">LysR family transcriptional regulator</fullName>
    </submittedName>
</protein>
<dbReference type="PROSITE" id="PS50931">
    <property type="entry name" value="HTH_LYSR"/>
    <property type="match status" value="1"/>
</dbReference>
<dbReference type="InterPro" id="IPR036388">
    <property type="entry name" value="WH-like_DNA-bd_sf"/>
</dbReference>
<name>A0A9W6N7F5_9HYPH</name>
<sequence>MELVWLEDFLALAEARNFSRAADARNVTQPAFSRRIKAFENWIGAELFERGPRGVELTRAGAHVLAHAGEIVRRIHDVRREARAISGREAHAVRFCCTHALSFTFFPGWVRRCAPGLGAIRLISDNMAACEQVMRRGDAEFLLCHHDPELPELFEANRFPSVVVGYDRVMPVSAAGPDGAPRWRFPAPDGARVRLLSYAEQSGIGRIVAARWIARDADVAFTSHLGATLMSLACAGEGVAWLPLALSEEALKDGRLAFAGDDSLGIDVEIRLFRGAGRLGPAAEAFWDALRE</sequence>
<dbReference type="Proteomes" id="UP001143309">
    <property type="component" value="Unassembled WGS sequence"/>
</dbReference>
<evidence type="ECO:0000256" key="2">
    <source>
        <dbReference type="ARBA" id="ARBA00023015"/>
    </source>
</evidence>
<organism evidence="6 7">
    <name type="scientific">Methylopila turkensis</name>
    <dbReference type="NCBI Taxonomy" id="1437816"/>
    <lineage>
        <taxon>Bacteria</taxon>
        <taxon>Pseudomonadati</taxon>
        <taxon>Pseudomonadota</taxon>
        <taxon>Alphaproteobacteria</taxon>
        <taxon>Hyphomicrobiales</taxon>
        <taxon>Methylopilaceae</taxon>
        <taxon>Methylopila</taxon>
    </lineage>
</organism>
<dbReference type="EMBL" id="BSFL01000002">
    <property type="protein sequence ID" value="GLK80365.1"/>
    <property type="molecule type" value="Genomic_DNA"/>
</dbReference>
<dbReference type="AlphaFoldDB" id="A0A9W6N7F5"/>
<proteinExistence type="inferred from homology"/>
<evidence type="ECO:0000259" key="5">
    <source>
        <dbReference type="PROSITE" id="PS50931"/>
    </source>
</evidence>
<comment type="caution">
    <text evidence="6">The sequence shown here is derived from an EMBL/GenBank/DDBJ whole genome shotgun (WGS) entry which is preliminary data.</text>
</comment>
<dbReference type="SUPFAM" id="SSF53850">
    <property type="entry name" value="Periplasmic binding protein-like II"/>
    <property type="match status" value="1"/>
</dbReference>
<dbReference type="GO" id="GO:0000976">
    <property type="term" value="F:transcription cis-regulatory region binding"/>
    <property type="evidence" value="ECO:0007669"/>
    <property type="project" value="TreeGrafter"/>
</dbReference>
<dbReference type="PANTHER" id="PTHR30126:SF2">
    <property type="entry name" value="HTH-TYPE TRANSCRIPTIONAL REGULATOR YJIE"/>
    <property type="match status" value="1"/>
</dbReference>
<evidence type="ECO:0000256" key="4">
    <source>
        <dbReference type="ARBA" id="ARBA00023163"/>
    </source>
</evidence>
<dbReference type="GO" id="GO:0003700">
    <property type="term" value="F:DNA-binding transcription factor activity"/>
    <property type="evidence" value="ECO:0007669"/>
    <property type="project" value="InterPro"/>
</dbReference>
<evidence type="ECO:0000313" key="6">
    <source>
        <dbReference type="EMBL" id="GLK80365.1"/>
    </source>
</evidence>
<evidence type="ECO:0000313" key="7">
    <source>
        <dbReference type="Proteomes" id="UP001143309"/>
    </source>
</evidence>
<accession>A0A9W6N7F5</accession>
<dbReference type="PRINTS" id="PR00039">
    <property type="entry name" value="HTHLYSR"/>
</dbReference>
<dbReference type="Pfam" id="PF00126">
    <property type="entry name" value="HTH_1"/>
    <property type="match status" value="1"/>
</dbReference>
<reference evidence="6" key="1">
    <citation type="journal article" date="2014" name="Int. J. Syst. Evol. Microbiol.">
        <title>Complete genome sequence of Corynebacterium casei LMG S-19264T (=DSM 44701T), isolated from a smear-ripened cheese.</title>
        <authorList>
            <consortium name="US DOE Joint Genome Institute (JGI-PGF)"/>
            <person name="Walter F."/>
            <person name="Albersmeier A."/>
            <person name="Kalinowski J."/>
            <person name="Ruckert C."/>
        </authorList>
    </citation>
    <scope>NUCLEOTIDE SEQUENCE</scope>
    <source>
        <strain evidence="6">VKM B-2748</strain>
    </source>
</reference>
<keyword evidence="2" id="KW-0805">Transcription regulation</keyword>
<dbReference type="InterPro" id="IPR005119">
    <property type="entry name" value="LysR_subst-bd"/>
</dbReference>
<dbReference type="RefSeq" id="WP_271200826.1">
    <property type="nucleotide sequence ID" value="NZ_BSFL01000002.1"/>
</dbReference>
<reference evidence="6" key="2">
    <citation type="submission" date="2023-01" db="EMBL/GenBank/DDBJ databases">
        <authorList>
            <person name="Sun Q."/>
            <person name="Evtushenko L."/>
        </authorList>
    </citation>
    <scope>NUCLEOTIDE SEQUENCE</scope>
    <source>
        <strain evidence="6">VKM B-2748</strain>
    </source>
</reference>
<dbReference type="InterPro" id="IPR036390">
    <property type="entry name" value="WH_DNA-bd_sf"/>
</dbReference>
<keyword evidence="3" id="KW-0238">DNA-binding</keyword>
<gene>
    <name evidence="6" type="ORF">GCM10008174_21060</name>
</gene>
<evidence type="ECO:0000256" key="3">
    <source>
        <dbReference type="ARBA" id="ARBA00023125"/>
    </source>
</evidence>
<feature type="domain" description="HTH lysR-type" evidence="5">
    <location>
        <begin position="1"/>
        <end position="58"/>
    </location>
</feature>
<dbReference type="InterPro" id="IPR000847">
    <property type="entry name" value="LysR_HTH_N"/>
</dbReference>
<dbReference type="Gene3D" id="1.10.10.10">
    <property type="entry name" value="Winged helix-like DNA-binding domain superfamily/Winged helix DNA-binding domain"/>
    <property type="match status" value="1"/>
</dbReference>
<comment type="similarity">
    <text evidence="1">Belongs to the LysR transcriptional regulatory family.</text>
</comment>
<dbReference type="FunFam" id="1.10.10.10:FF:000001">
    <property type="entry name" value="LysR family transcriptional regulator"/>
    <property type="match status" value="1"/>
</dbReference>
<dbReference type="Pfam" id="PF03466">
    <property type="entry name" value="LysR_substrate"/>
    <property type="match status" value="1"/>
</dbReference>
<keyword evidence="4" id="KW-0804">Transcription</keyword>
<evidence type="ECO:0000256" key="1">
    <source>
        <dbReference type="ARBA" id="ARBA00009437"/>
    </source>
</evidence>